<evidence type="ECO:0000313" key="1">
    <source>
        <dbReference type="EMBL" id="KKN01954.1"/>
    </source>
</evidence>
<sequence>MTAKEKAVQIALGTLKKYHARYVIEIIIDEFEATSDEEAQEIVSKKFGAILPLSPNHLGIDEGIDWDHYEHCEETGLFDEDDNEVR</sequence>
<protein>
    <submittedName>
        <fullName evidence="1">Uncharacterized protein</fullName>
    </submittedName>
</protein>
<gene>
    <name evidence="1" type="ORF">LCGC14_1122530</name>
</gene>
<accession>A0A0F9M8A7</accession>
<dbReference type="AlphaFoldDB" id="A0A0F9M8A7"/>
<comment type="caution">
    <text evidence="1">The sequence shown here is derived from an EMBL/GenBank/DDBJ whole genome shotgun (WGS) entry which is preliminary data.</text>
</comment>
<dbReference type="EMBL" id="LAZR01005201">
    <property type="protein sequence ID" value="KKN01954.1"/>
    <property type="molecule type" value="Genomic_DNA"/>
</dbReference>
<reference evidence="1" key="1">
    <citation type="journal article" date="2015" name="Nature">
        <title>Complex archaea that bridge the gap between prokaryotes and eukaryotes.</title>
        <authorList>
            <person name="Spang A."/>
            <person name="Saw J.H."/>
            <person name="Jorgensen S.L."/>
            <person name="Zaremba-Niedzwiedzka K."/>
            <person name="Martijn J."/>
            <person name="Lind A.E."/>
            <person name="van Eijk R."/>
            <person name="Schleper C."/>
            <person name="Guy L."/>
            <person name="Ettema T.J."/>
        </authorList>
    </citation>
    <scope>NUCLEOTIDE SEQUENCE</scope>
</reference>
<proteinExistence type="predicted"/>
<name>A0A0F9M8A7_9ZZZZ</name>
<organism evidence="1">
    <name type="scientific">marine sediment metagenome</name>
    <dbReference type="NCBI Taxonomy" id="412755"/>
    <lineage>
        <taxon>unclassified sequences</taxon>
        <taxon>metagenomes</taxon>
        <taxon>ecological metagenomes</taxon>
    </lineage>
</organism>